<sequence length="462" mass="48477">MSKVKKPQQRWVCQACGAVTTGWFGKCPTCDAWNTIEEEVAAPPPGERPAGPGKVVASTEAQTIVDRQPRRPCGMGEVDRVLGGGLVPGSVVLLGGPPGIGKSTLLLQASVGLARRNGVVLYASGEESVAQVAARCGRLGASHPGLLLMAETRIEEVLSAAQERAKTLAALIVDSVQTVHSGAQDGLPGNISQIRAVTSALVGFAKTHGVPVVVVGHVTKDGQLAGPRLLEHLVDAVLSFEGDEERAIRMLRATKNRYGSTQELGVFEMRGDGLREIANPSEAFITERDDPAIGSCVTASLEGSRPLLLEVQALLAAAFGNPRRTCVGVDPVRLAMLLAVLDRHAGVFALDQDVFVNAVGGMRLGEPASDLAVLLAVASSHRRQPLPPGLCVFGEVGLTGELRPAPRSDARLSEAARLGMKRVLLPTGPKQHALSARKLKDQLGVDVRLARTVGEALELAFG</sequence>
<dbReference type="SUPFAM" id="SSF52540">
    <property type="entry name" value="P-loop containing nucleoside triphosphate hydrolases"/>
    <property type="match status" value="1"/>
</dbReference>
<evidence type="ECO:0000256" key="5">
    <source>
        <dbReference type="ARBA" id="ARBA00022801"/>
    </source>
</evidence>
<feature type="short sequence motif" description="RadA KNRFG motif" evidence="11">
    <location>
        <begin position="255"/>
        <end position="259"/>
    </location>
</feature>
<keyword evidence="1 11" id="KW-0479">Metal-binding</keyword>
<evidence type="ECO:0000256" key="11">
    <source>
        <dbReference type="HAMAP-Rule" id="MF_01498"/>
    </source>
</evidence>
<evidence type="ECO:0000256" key="8">
    <source>
        <dbReference type="ARBA" id="ARBA00023016"/>
    </source>
</evidence>
<dbReference type="Gene3D" id="3.40.50.300">
    <property type="entry name" value="P-loop containing nucleotide triphosphate hydrolases"/>
    <property type="match status" value="1"/>
</dbReference>
<evidence type="ECO:0000256" key="3">
    <source>
        <dbReference type="ARBA" id="ARBA00022763"/>
    </source>
</evidence>
<evidence type="ECO:0000256" key="13">
    <source>
        <dbReference type="RuleBase" id="RU003555"/>
    </source>
</evidence>
<dbReference type="SUPFAM" id="SSF54211">
    <property type="entry name" value="Ribosomal protein S5 domain 2-like"/>
    <property type="match status" value="1"/>
</dbReference>
<dbReference type="AlphaFoldDB" id="A0A1I2F7U1"/>
<evidence type="ECO:0000256" key="10">
    <source>
        <dbReference type="ARBA" id="ARBA00023204"/>
    </source>
</evidence>
<evidence type="ECO:0000256" key="4">
    <source>
        <dbReference type="ARBA" id="ARBA00022771"/>
    </source>
</evidence>
<dbReference type="PROSITE" id="PS50162">
    <property type="entry name" value="RECA_2"/>
    <property type="match status" value="1"/>
</dbReference>
<dbReference type="InterPro" id="IPR020588">
    <property type="entry name" value="RecA_ATP-bd"/>
</dbReference>
<organism evidence="15 16">
    <name type="scientific">Nannocystis exedens</name>
    <dbReference type="NCBI Taxonomy" id="54"/>
    <lineage>
        <taxon>Bacteria</taxon>
        <taxon>Pseudomonadati</taxon>
        <taxon>Myxococcota</taxon>
        <taxon>Polyangia</taxon>
        <taxon>Nannocystales</taxon>
        <taxon>Nannocystaceae</taxon>
        <taxon>Nannocystis</taxon>
    </lineage>
</organism>
<evidence type="ECO:0000256" key="7">
    <source>
        <dbReference type="ARBA" id="ARBA00022840"/>
    </source>
</evidence>
<dbReference type="RefSeq" id="WP_096330965.1">
    <property type="nucleotide sequence ID" value="NZ_FOMX01000025.1"/>
</dbReference>
<dbReference type="GO" id="GO:0008270">
    <property type="term" value="F:zinc ion binding"/>
    <property type="evidence" value="ECO:0007669"/>
    <property type="project" value="UniProtKB-KW"/>
</dbReference>
<comment type="similarity">
    <text evidence="11 13">Belongs to the RecA family. RadA subfamily.</text>
</comment>
<dbReference type="InterPro" id="IPR003593">
    <property type="entry name" value="AAA+_ATPase"/>
</dbReference>
<dbReference type="InterPro" id="IPR014721">
    <property type="entry name" value="Ribsml_uS5_D2-typ_fold_subgr"/>
</dbReference>
<dbReference type="GO" id="GO:0000725">
    <property type="term" value="P:recombinational repair"/>
    <property type="evidence" value="ECO:0007669"/>
    <property type="project" value="UniProtKB-UniRule"/>
</dbReference>
<dbReference type="SMART" id="SM00382">
    <property type="entry name" value="AAA"/>
    <property type="match status" value="1"/>
</dbReference>
<evidence type="ECO:0000313" key="16">
    <source>
        <dbReference type="Proteomes" id="UP000199400"/>
    </source>
</evidence>
<keyword evidence="7 11" id="KW-0067">ATP-binding</keyword>
<name>A0A1I2F7U1_9BACT</name>
<dbReference type="GO" id="GO:0005524">
    <property type="term" value="F:ATP binding"/>
    <property type="evidence" value="ECO:0007669"/>
    <property type="project" value="UniProtKB-UniRule"/>
</dbReference>
<dbReference type="PRINTS" id="PR01874">
    <property type="entry name" value="DNAREPAIRADA"/>
</dbReference>
<dbReference type="PANTHER" id="PTHR32472">
    <property type="entry name" value="DNA REPAIR PROTEIN RADA"/>
    <property type="match status" value="1"/>
</dbReference>
<evidence type="ECO:0000256" key="9">
    <source>
        <dbReference type="ARBA" id="ARBA00023125"/>
    </source>
</evidence>
<dbReference type="STRING" id="54.SAMN02745121_06464"/>
<dbReference type="GO" id="GO:0003684">
    <property type="term" value="F:damaged DNA binding"/>
    <property type="evidence" value="ECO:0007669"/>
    <property type="project" value="InterPro"/>
</dbReference>
<keyword evidence="16" id="KW-1185">Reference proteome</keyword>
<dbReference type="EMBL" id="FOMX01000025">
    <property type="protein sequence ID" value="SFF00631.1"/>
    <property type="molecule type" value="Genomic_DNA"/>
</dbReference>
<evidence type="ECO:0000313" key="15">
    <source>
        <dbReference type="EMBL" id="SFF00631.1"/>
    </source>
</evidence>
<dbReference type="InterPro" id="IPR041166">
    <property type="entry name" value="Rubredoxin_2"/>
</dbReference>
<keyword evidence="3 11" id="KW-0227">DNA damage</keyword>
<dbReference type="FunFam" id="3.40.50.300:FF:000050">
    <property type="entry name" value="DNA repair protein RadA"/>
    <property type="match status" value="1"/>
</dbReference>
<protein>
    <recommendedName>
        <fullName evidence="11 12">DNA repair protein RadA</fullName>
    </recommendedName>
</protein>
<evidence type="ECO:0000259" key="14">
    <source>
        <dbReference type="PROSITE" id="PS50162"/>
    </source>
</evidence>
<feature type="domain" description="RecA family profile 1" evidence="14">
    <location>
        <begin position="67"/>
        <end position="218"/>
    </location>
</feature>
<keyword evidence="5" id="KW-0378">Hydrolase</keyword>
<dbReference type="Gene3D" id="3.30.230.10">
    <property type="match status" value="1"/>
</dbReference>
<feature type="binding site" evidence="11">
    <location>
        <begin position="96"/>
        <end position="103"/>
    </location>
    <ligand>
        <name>ATP</name>
        <dbReference type="ChEBI" id="CHEBI:30616"/>
    </ligand>
</feature>
<dbReference type="InterPro" id="IPR020568">
    <property type="entry name" value="Ribosomal_Su5_D2-typ_SF"/>
</dbReference>
<dbReference type="InterPro" id="IPR027417">
    <property type="entry name" value="P-loop_NTPase"/>
</dbReference>
<dbReference type="Proteomes" id="UP000199400">
    <property type="component" value="Unassembled WGS sequence"/>
</dbReference>
<comment type="domain">
    <text evidence="11">The middle region has homology to RecA with ATPase motifs including the RadA KNRFG motif, while the C-terminus is homologous to Lon protease.</text>
</comment>
<keyword evidence="4 13" id="KW-0863">Zinc-finger</keyword>
<keyword evidence="2 11" id="KW-0547">Nucleotide-binding</keyword>
<keyword evidence="6 13" id="KW-0862">Zinc</keyword>
<dbReference type="GO" id="GO:0140664">
    <property type="term" value="F:ATP-dependent DNA damage sensor activity"/>
    <property type="evidence" value="ECO:0007669"/>
    <property type="project" value="InterPro"/>
</dbReference>
<dbReference type="NCBIfam" id="TIGR00416">
    <property type="entry name" value="sms"/>
    <property type="match status" value="1"/>
</dbReference>
<evidence type="ECO:0000256" key="2">
    <source>
        <dbReference type="ARBA" id="ARBA00022741"/>
    </source>
</evidence>
<dbReference type="GO" id="GO:0005829">
    <property type="term" value="C:cytosol"/>
    <property type="evidence" value="ECO:0007669"/>
    <property type="project" value="TreeGrafter"/>
</dbReference>
<keyword evidence="10 11" id="KW-0234">DNA repair</keyword>
<feature type="region of interest" description="Lon-protease-like" evidence="11">
    <location>
        <begin position="353"/>
        <end position="462"/>
    </location>
</feature>
<evidence type="ECO:0000256" key="1">
    <source>
        <dbReference type="ARBA" id="ARBA00022723"/>
    </source>
</evidence>
<dbReference type="Pfam" id="PF13481">
    <property type="entry name" value="AAA_25"/>
    <property type="match status" value="1"/>
</dbReference>
<evidence type="ECO:0000256" key="12">
    <source>
        <dbReference type="NCBIfam" id="TIGR00416"/>
    </source>
</evidence>
<dbReference type="OrthoDB" id="9803906at2"/>
<evidence type="ECO:0000256" key="6">
    <source>
        <dbReference type="ARBA" id="ARBA00022833"/>
    </source>
</evidence>
<keyword evidence="9 11" id="KW-0238">DNA-binding</keyword>
<dbReference type="GO" id="GO:0016787">
    <property type="term" value="F:hydrolase activity"/>
    <property type="evidence" value="ECO:0007669"/>
    <property type="project" value="UniProtKB-KW"/>
</dbReference>
<gene>
    <name evidence="11" type="primary">radA</name>
    <name evidence="15" type="ORF">SAMN02745121_06464</name>
</gene>
<keyword evidence="8 11" id="KW-0346">Stress response</keyword>
<dbReference type="PANTHER" id="PTHR32472:SF10">
    <property type="entry name" value="DNA REPAIR PROTEIN RADA-LIKE PROTEIN"/>
    <property type="match status" value="1"/>
</dbReference>
<dbReference type="Pfam" id="PF18073">
    <property type="entry name" value="Zn_ribbon_LapB"/>
    <property type="match status" value="1"/>
</dbReference>
<dbReference type="InterPro" id="IPR004504">
    <property type="entry name" value="DNA_repair_RadA"/>
</dbReference>
<proteinExistence type="inferred from homology"/>
<reference evidence="16" key="1">
    <citation type="submission" date="2016-10" db="EMBL/GenBank/DDBJ databases">
        <authorList>
            <person name="Varghese N."/>
            <person name="Submissions S."/>
        </authorList>
    </citation>
    <scope>NUCLEOTIDE SEQUENCE [LARGE SCALE GENOMIC DNA]</scope>
    <source>
        <strain evidence="16">ATCC 25963</strain>
    </source>
</reference>
<comment type="function">
    <text evidence="11">Plays a role in repairing double-strand DNA breaks, probably involving stabilizing or processing branched DNA or blocked replication forks.</text>
</comment>
<dbReference type="HAMAP" id="MF_01498">
    <property type="entry name" value="RadA_bact"/>
    <property type="match status" value="1"/>
</dbReference>
<accession>A0A1I2F7U1</accession>
<comment type="function">
    <text evidence="13">DNA-dependent ATPase involved in processing of recombination intermediates, plays a role in repairing DNA breaks. Stimulates the branch migration of RecA-mediated strand transfer reactions, allowing the 3' invading strand to extend heteroduplex DNA faster. Binds ssDNA in the presence of ADP but not other nucleotides, has ATPase activity that is stimulated by ssDNA and various branched DNA structures, but inhibited by SSB. Does not have RecA's homology-searching function.</text>
</comment>